<evidence type="ECO:0000256" key="1">
    <source>
        <dbReference type="ARBA" id="ARBA00022801"/>
    </source>
</evidence>
<sequence>MVTLPDPLVAPLLRLVGMNRPFISADGARKRLQENTLRPAAYGPPKRLRGDVRVDVVQDRHWPVYTVTPTATERPAGSLVYAHGGGWVNQIVSFHWRLIADIAAEAGVVVTVPIYPLVPYGNAAQTQDRVVELVKSTIGTYGPTCLAGDSAGGQIALSVALQLRDEGITLPMTTLISPALDLTFSNPRIPEVQPTDPWLGTEGVTVFAEAWRGELPMTDPAVSPLFGDLTGLGPLTVFIGSRDILNPDARLLLQRARNAGVDITFREKAGQVHVYPLLPTRIGRAASREVVESIRRAL</sequence>
<protein>
    <submittedName>
        <fullName evidence="3">Esterase</fullName>
    </submittedName>
</protein>
<dbReference type="Proteomes" id="UP000187085">
    <property type="component" value="Unassembled WGS sequence"/>
</dbReference>
<evidence type="ECO:0000259" key="2">
    <source>
        <dbReference type="Pfam" id="PF07859"/>
    </source>
</evidence>
<dbReference type="SUPFAM" id="SSF53474">
    <property type="entry name" value="alpha/beta-Hydrolases"/>
    <property type="match status" value="1"/>
</dbReference>
<proteinExistence type="predicted"/>
<keyword evidence="4" id="KW-1185">Reference proteome</keyword>
<dbReference type="PANTHER" id="PTHR48081:SF8">
    <property type="entry name" value="ALPHA_BETA HYDROLASE FOLD-3 DOMAIN-CONTAINING PROTEIN-RELATED"/>
    <property type="match status" value="1"/>
</dbReference>
<reference evidence="3 4" key="1">
    <citation type="submission" date="2016-12" db="EMBL/GenBank/DDBJ databases">
        <title>Draft genome of Tersicoccus phoenicis 1P05MA.</title>
        <authorList>
            <person name="Nakajima Y."/>
            <person name="Yoshizawa S."/>
            <person name="Nakamura K."/>
            <person name="Ogura Y."/>
            <person name="Hayashi T."/>
            <person name="Kogure K."/>
        </authorList>
    </citation>
    <scope>NUCLEOTIDE SEQUENCE [LARGE SCALE GENOMIC DNA]</scope>
    <source>
        <strain evidence="3 4">1p05MA</strain>
    </source>
</reference>
<organism evidence="3 4">
    <name type="scientific">Tersicoccus phoenicis</name>
    <dbReference type="NCBI Taxonomy" id="554083"/>
    <lineage>
        <taxon>Bacteria</taxon>
        <taxon>Bacillati</taxon>
        <taxon>Actinomycetota</taxon>
        <taxon>Actinomycetes</taxon>
        <taxon>Micrococcales</taxon>
        <taxon>Micrococcaceae</taxon>
        <taxon>Tersicoccus</taxon>
    </lineage>
</organism>
<dbReference type="EMBL" id="MRDE01000004">
    <property type="protein sequence ID" value="OMH29551.1"/>
    <property type="molecule type" value="Genomic_DNA"/>
</dbReference>
<feature type="domain" description="Alpha/beta hydrolase fold-3" evidence="2">
    <location>
        <begin position="79"/>
        <end position="275"/>
    </location>
</feature>
<keyword evidence="1" id="KW-0378">Hydrolase</keyword>
<accession>A0A1R1LPP2</accession>
<dbReference type="OrthoDB" id="9803828at2"/>
<dbReference type="InterPro" id="IPR013094">
    <property type="entry name" value="AB_hydrolase_3"/>
</dbReference>
<dbReference type="PANTHER" id="PTHR48081">
    <property type="entry name" value="AB HYDROLASE SUPERFAMILY PROTEIN C4A8.06C"/>
    <property type="match status" value="1"/>
</dbReference>
<name>A0A1R1LPP2_9MICC</name>
<dbReference type="Pfam" id="PF07859">
    <property type="entry name" value="Abhydrolase_3"/>
    <property type="match status" value="1"/>
</dbReference>
<dbReference type="AlphaFoldDB" id="A0A1R1LPP2"/>
<dbReference type="GO" id="GO:0016787">
    <property type="term" value="F:hydrolase activity"/>
    <property type="evidence" value="ECO:0007669"/>
    <property type="project" value="UniProtKB-KW"/>
</dbReference>
<dbReference type="STRING" id="554083.BKD30_00400"/>
<dbReference type="InterPro" id="IPR029058">
    <property type="entry name" value="AB_hydrolase_fold"/>
</dbReference>
<evidence type="ECO:0000313" key="4">
    <source>
        <dbReference type="Proteomes" id="UP000187085"/>
    </source>
</evidence>
<dbReference type="Gene3D" id="3.40.50.1820">
    <property type="entry name" value="alpha/beta hydrolase"/>
    <property type="match status" value="1"/>
</dbReference>
<evidence type="ECO:0000313" key="3">
    <source>
        <dbReference type="EMBL" id="OMH29551.1"/>
    </source>
</evidence>
<gene>
    <name evidence="3" type="ORF">BKD30_00400</name>
</gene>
<dbReference type="RefSeq" id="WP_076700483.1">
    <property type="nucleotide sequence ID" value="NZ_MRDE01000004.1"/>
</dbReference>
<dbReference type="InterPro" id="IPR050300">
    <property type="entry name" value="GDXG_lipolytic_enzyme"/>
</dbReference>
<comment type="caution">
    <text evidence="3">The sequence shown here is derived from an EMBL/GenBank/DDBJ whole genome shotgun (WGS) entry which is preliminary data.</text>
</comment>